<protein>
    <submittedName>
        <fullName evidence="2">Alpha/beta hydrolase</fullName>
    </submittedName>
</protein>
<proteinExistence type="predicted"/>
<gene>
    <name evidence="2" type="ORF">OQ273_12550</name>
</gene>
<dbReference type="AlphaFoldDB" id="A0A9X3ULX2"/>
<dbReference type="InterPro" id="IPR029058">
    <property type="entry name" value="AB_hydrolase_fold"/>
</dbReference>
<dbReference type="GO" id="GO:0016787">
    <property type="term" value="F:hydrolase activity"/>
    <property type="evidence" value="ECO:0007669"/>
    <property type="project" value="UniProtKB-KW"/>
</dbReference>
<name>A0A9X3ULX2_9HYPH</name>
<keyword evidence="1" id="KW-0732">Signal</keyword>
<dbReference type="PANTHER" id="PTHR47751">
    <property type="entry name" value="SUPERFAMILY HYDROLASE, PUTATIVE (AFU_ORTHOLOGUE AFUA_2G16580)-RELATED"/>
    <property type="match status" value="1"/>
</dbReference>
<dbReference type="Proteomes" id="UP001151234">
    <property type="component" value="Unassembled WGS sequence"/>
</dbReference>
<keyword evidence="3" id="KW-1185">Reference proteome</keyword>
<evidence type="ECO:0000256" key="1">
    <source>
        <dbReference type="SAM" id="SignalP"/>
    </source>
</evidence>
<feature type="signal peptide" evidence="1">
    <location>
        <begin position="1"/>
        <end position="20"/>
    </location>
</feature>
<dbReference type="EMBL" id="JAPJZI010000001">
    <property type="protein sequence ID" value="MDA5399404.1"/>
    <property type="molecule type" value="Genomic_DNA"/>
</dbReference>
<dbReference type="RefSeq" id="WP_267990842.1">
    <property type="nucleotide sequence ID" value="NZ_JAPJZI010000001.1"/>
</dbReference>
<dbReference type="PANTHER" id="PTHR47751:SF1">
    <property type="entry name" value="SUPERFAMILY HYDROLASE, PUTATIVE (AFU_ORTHOLOGUE AFUA_2G16580)-RELATED"/>
    <property type="match status" value="1"/>
</dbReference>
<keyword evidence="2" id="KW-0378">Hydrolase</keyword>
<organism evidence="2 3">
    <name type="scientific">Hoeflea prorocentri</name>
    <dbReference type="NCBI Taxonomy" id="1922333"/>
    <lineage>
        <taxon>Bacteria</taxon>
        <taxon>Pseudomonadati</taxon>
        <taxon>Pseudomonadota</taxon>
        <taxon>Alphaproteobacteria</taxon>
        <taxon>Hyphomicrobiales</taxon>
        <taxon>Rhizobiaceae</taxon>
        <taxon>Hoeflea</taxon>
    </lineage>
</organism>
<evidence type="ECO:0000313" key="2">
    <source>
        <dbReference type="EMBL" id="MDA5399404.1"/>
    </source>
</evidence>
<dbReference type="Gene3D" id="1.10.10.800">
    <property type="match status" value="1"/>
</dbReference>
<reference evidence="2" key="1">
    <citation type="submission" date="2022-11" db="EMBL/GenBank/DDBJ databases">
        <title>Draft genome sequence of Hoeflea poritis E7-10 and Hoeflea prorocentri PM5-8, separated from scleractinian coral Porites lutea and marine dinoflagellate.</title>
        <authorList>
            <person name="Zhang G."/>
            <person name="Wei Q."/>
            <person name="Cai L."/>
        </authorList>
    </citation>
    <scope>NUCLEOTIDE SEQUENCE</scope>
    <source>
        <strain evidence="2">PM5-8</strain>
    </source>
</reference>
<sequence length="321" mass="34428">MKTLVLAALATGLMATSALSSDIETRKVSFENEGVTLSGTLYLPSERQSGDKLPVVVVTGAWTSVQEQMPETYARKMVERGFAAFTFDFRGWGKSGDLPKSVRFVESPDAKTSDIREAFAFVATLPEIDSAQIHGLGICASSGYMVDAVAGNPLVRRIGLVAPWLQNSEIVEAVYGGAEGVAGLIDVSRAAAAKGGEIIRAAGPEGAQGVLMPIGGYYYEADRGAIPEYDDKWNNAGWEGWLTYHPADNPQRLDKPLAVVHSEAAAIPQGVRAFLQGFAGDATTQWLEGVSQFDFYDNPEDVERSADTVADHFRAATQSKN</sequence>
<accession>A0A9X3ULX2</accession>
<feature type="chain" id="PRO_5040735042" evidence="1">
    <location>
        <begin position="21"/>
        <end position="321"/>
    </location>
</feature>
<dbReference type="InterPro" id="IPR051411">
    <property type="entry name" value="Polyketide_trans_af380"/>
</dbReference>
<dbReference type="SUPFAM" id="SSF53474">
    <property type="entry name" value="alpha/beta-Hydrolases"/>
    <property type="match status" value="1"/>
</dbReference>
<dbReference type="Gene3D" id="3.40.50.1820">
    <property type="entry name" value="alpha/beta hydrolase"/>
    <property type="match status" value="1"/>
</dbReference>
<evidence type="ECO:0000313" key="3">
    <source>
        <dbReference type="Proteomes" id="UP001151234"/>
    </source>
</evidence>
<comment type="caution">
    <text evidence="2">The sequence shown here is derived from an EMBL/GenBank/DDBJ whole genome shotgun (WGS) entry which is preliminary data.</text>
</comment>